<sequence>MSKKSIEKEYKRFLQTAERWKELVVANSVFHDTSYAGEEFRHVALTHDQNILEEAEKCLAEWKAFVDMCRDADGKASNIVESVYSPIPFIIEDTNQSTHVVVQSATTTRTFTREQLLKKYDKIIKKSLKNRVFSQIVGALEEEQRFFEAEPEGEIYRARKEAYTDVVLTTNIEGSNALSRFRVGAHGALVFARLPKTTIPVVNNVGERRSITIYSGVESVPCSLLGDFNLYRVRDLEKHQPSYVAKSYILRNIDIRNENLKQKSAKMLEDADPAIRHIIERKIRTSREAMARLDKMDLELLDVMMASGDDLTGIKLNEARKKYGKAIEERYGYTFPKRSTPQSSGNHHRPRTAGLLYIQIRHFDIRQNLISESCHFGTNIFISRHIVHQHSEAVGIPSVRRFDV</sequence>
<gene>
    <name evidence="1" type="ORF">NCTC8333_06381</name>
</gene>
<evidence type="ECO:0000313" key="1">
    <source>
        <dbReference type="EMBL" id="STO18129.1"/>
    </source>
</evidence>
<protein>
    <recommendedName>
        <fullName evidence="3">Phage repressor protein</fullName>
    </recommendedName>
</protein>
<evidence type="ECO:0000313" key="2">
    <source>
        <dbReference type="Proteomes" id="UP000254718"/>
    </source>
</evidence>
<dbReference type="AlphaFoldDB" id="A0AAX2KPV5"/>
<proteinExistence type="predicted"/>
<accession>A0AAX2KPV5</accession>
<evidence type="ECO:0008006" key="3">
    <source>
        <dbReference type="Google" id="ProtNLM"/>
    </source>
</evidence>
<reference evidence="1 2" key="1">
    <citation type="submission" date="2018-06" db="EMBL/GenBank/DDBJ databases">
        <authorList>
            <consortium name="Pathogen Informatics"/>
            <person name="Doyle S."/>
        </authorList>
    </citation>
    <scope>NUCLEOTIDE SEQUENCE [LARGE SCALE GENOMIC DNA]</scope>
    <source>
        <strain evidence="1 2">NCTC8333</strain>
    </source>
</reference>
<dbReference type="Proteomes" id="UP000254718">
    <property type="component" value="Unassembled WGS sequence"/>
</dbReference>
<name>A0AAX2KPV5_ECOLX</name>
<dbReference type="EMBL" id="UGFE01000007">
    <property type="protein sequence ID" value="STO18129.1"/>
    <property type="molecule type" value="Genomic_DNA"/>
</dbReference>
<organism evidence="1 2">
    <name type="scientific">Escherichia coli</name>
    <dbReference type="NCBI Taxonomy" id="562"/>
    <lineage>
        <taxon>Bacteria</taxon>
        <taxon>Pseudomonadati</taxon>
        <taxon>Pseudomonadota</taxon>
        <taxon>Gammaproteobacteria</taxon>
        <taxon>Enterobacterales</taxon>
        <taxon>Enterobacteriaceae</taxon>
        <taxon>Escherichia</taxon>
    </lineage>
</organism>
<comment type="caution">
    <text evidence="1">The sequence shown here is derived from an EMBL/GenBank/DDBJ whole genome shotgun (WGS) entry which is preliminary data.</text>
</comment>